<comment type="caution">
    <text evidence="2">The sequence shown here is derived from an EMBL/GenBank/DDBJ whole genome shotgun (WGS) entry which is preliminary data.</text>
</comment>
<dbReference type="Proteomes" id="UP000282656">
    <property type="component" value="Unassembled WGS sequence"/>
</dbReference>
<evidence type="ECO:0000313" key="2">
    <source>
        <dbReference type="EMBL" id="RKH68467.1"/>
    </source>
</evidence>
<feature type="region of interest" description="Disordered" evidence="1">
    <location>
        <begin position="102"/>
        <end position="121"/>
    </location>
</feature>
<proteinExistence type="predicted"/>
<reference evidence="3" key="1">
    <citation type="submission" date="2018-09" db="EMBL/GenBank/DDBJ databases">
        <authorList>
            <person name="Livingstone P.G."/>
            <person name="Whitworth D.E."/>
        </authorList>
    </citation>
    <scope>NUCLEOTIDE SEQUENCE [LARGE SCALE GENOMIC DNA]</scope>
    <source>
        <strain evidence="3">AB047A</strain>
    </source>
</reference>
<evidence type="ECO:0000256" key="1">
    <source>
        <dbReference type="SAM" id="MobiDB-lite"/>
    </source>
</evidence>
<sequence>DGHCSGGTGAADPNLQAYADALHVLDDNWDTFDAMGGVKDGKLSLASLEAMLDNPAASPTLKRAAQFFKDHPEYWNRLEMAESGRDGVAGWQDLEAELDAVAKPSTGGGRSTGGSRARDIVDNPNMSIEQKVQALLMGITEDTDSELLDVMNEMASAREERATLGSSDSDKARGAKLDTSMQELELRLQTLMEKRKAMFDLMSNMSSKFNEMAKTAISNLRSA</sequence>
<organism evidence="2 3">
    <name type="scientific">Corallococcus interemptor</name>
    <dbReference type="NCBI Taxonomy" id="2316720"/>
    <lineage>
        <taxon>Bacteria</taxon>
        <taxon>Pseudomonadati</taxon>
        <taxon>Myxococcota</taxon>
        <taxon>Myxococcia</taxon>
        <taxon>Myxococcales</taxon>
        <taxon>Cystobacterineae</taxon>
        <taxon>Myxococcaceae</taxon>
        <taxon>Corallococcus</taxon>
    </lineage>
</organism>
<feature type="non-terminal residue" evidence="2">
    <location>
        <position position="1"/>
    </location>
</feature>
<evidence type="ECO:0000313" key="3">
    <source>
        <dbReference type="Proteomes" id="UP000282656"/>
    </source>
</evidence>
<name>A0A3A8QIR1_9BACT</name>
<accession>A0A3A8QIR1</accession>
<dbReference type="AlphaFoldDB" id="A0A3A8QIR1"/>
<keyword evidence="3" id="KW-1185">Reference proteome</keyword>
<protein>
    <submittedName>
        <fullName evidence="2">Uncharacterized protein</fullName>
    </submittedName>
</protein>
<gene>
    <name evidence="2" type="ORF">D7X96_17460</name>
</gene>
<dbReference type="EMBL" id="RAWM01000041">
    <property type="protein sequence ID" value="RKH68467.1"/>
    <property type="molecule type" value="Genomic_DNA"/>
</dbReference>